<protein>
    <recommendedName>
        <fullName evidence="3">Mitochondrial inner membrane protease subunit 2</fullName>
    </recommendedName>
</protein>
<dbReference type="InterPro" id="IPR036286">
    <property type="entry name" value="LexA/Signal_pep-like_sf"/>
</dbReference>
<evidence type="ECO:0000256" key="10">
    <source>
        <dbReference type="ARBA" id="ARBA00023136"/>
    </source>
</evidence>
<feature type="compositionally biased region" description="Basic and acidic residues" evidence="12">
    <location>
        <begin position="189"/>
        <end position="199"/>
    </location>
</feature>
<dbReference type="Proteomes" id="UP001215151">
    <property type="component" value="Unassembled WGS sequence"/>
</dbReference>
<feature type="region of interest" description="Disordered" evidence="12">
    <location>
        <begin position="189"/>
        <end position="213"/>
    </location>
</feature>
<evidence type="ECO:0000256" key="6">
    <source>
        <dbReference type="ARBA" id="ARBA00022792"/>
    </source>
</evidence>
<gene>
    <name evidence="14" type="ORF">ONZ51_g11656</name>
</gene>
<feature type="compositionally biased region" description="Polar residues" evidence="12">
    <location>
        <begin position="204"/>
        <end position="213"/>
    </location>
</feature>
<dbReference type="Gene3D" id="2.10.109.10">
    <property type="entry name" value="Umud Fragment, subunit A"/>
    <property type="match status" value="1"/>
</dbReference>
<dbReference type="InterPro" id="IPR037730">
    <property type="entry name" value="IMP2"/>
</dbReference>
<evidence type="ECO:0000313" key="14">
    <source>
        <dbReference type="EMBL" id="KAJ8457238.1"/>
    </source>
</evidence>
<dbReference type="GO" id="GO:0004252">
    <property type="term" value="F:serine-type endopeptidase activity"/>
    <property type="evidence" value="ECO:0007669"/>
    <property type="project" value="InterPro"/>
</dbReference>
<keyword evidence="10" id="KW-0472">Membrane</keyword>
<evidence type="ECO:0000259" key="13">
    <source>
        <dbReference type="Pfam" id="PF10502"/>
    </source>
</evidence>
<evidence type="ECO:0000313" key="15">
    <source>
        <dbReference type="Proteomes" id="UP001215151"/>
    </source>
</evidence>
<dbReference type="PANTHER" id="PTHR46041:SF2">
    <property type="entry name" value="MITOCHONDRIAL INNER MEMBRANE PROTEASE SUBUNIT 2"/>
    <property type="match status" value="1"/>
</dbReference>
<keyword evidence="15" id="KW-1185">Reference proteome</keyword>
<evidence type="ECO:0000256" key="4">
    <source>
        <dbReference type="ARBA" id="ARBA00022670"/>
    </source>
</evidence>
<feature type="domain" description="Peptidase S26" evidence="13">
    <location>
        <begin position="27"/>
        <end position="113"/>
    </location>
</feature>
<sequence length="213" mass="23960">MKLLRGVRSAYASCRAFVQKRPAVKFTLSALVWLPLASAVIEYGVSVKTVRGRSMQPTLNPDDSLWKDIVLFDTFAIKFRHDYKRGDIVALKSPVDSKLIVKRIIALEGDTVKTLPPYPDAEVCVPPGHAWVEGDEPFRTEDSNRFGPVPLGLIESRLAYILWPWDRIGPLGKPLIPRHDAVVGSPDWRRSKAELEREKRRQSRVTIADSSSS</sequence>
<reference evidence="14" key="1">
    <citation type="submission" date="2022-11" db="EMBL/GenBank/DDBJ databases">
        <title>Genome Sequence of Cubamyces cubensis.</title>
        <authorList>
            <person name="Buettner E."/>
        </authorList>
    </citation>
    <scope>NUCLEOTIDE SEQUENCE</scope>
    <source>
        <strain evidence="14">MPL-01</strain>
    </source>
</reference>
<comment type="caution">
    <text evidence="14">The sequence shown here is derived from an EMBL/GenBank/DDBJ whole genome shotgun (WGS) entry which is preliminary data.</text>
</comment>
<accession>A0AAD7X653</accession>
<dbReference type="SUPFAM" id="SSF51306">
    <property type="entry name" value="LexA/Signal peptidase"/>
    <property type="match status" value="1"/>
</dbReference>
<dbReference type="GO" id="GO:0006627">
    <property type="term" value="P:protein processing involved in protein targeting to mitochondrion"/>
    <property type="evidence" value="ECO:0007669"/>
    <property type="project" value="InterPro"/>
</dbReference>
<comment type="subcellular location">
    <subcellularLocation>
        <location evidence="1">Mitochondrion inner membrane</location>
        <topology evidence="1">Single-pass membrane protein</topology>
    </subcellularLocation>
</comment>
<evidence type="ECO:0000256" key="8">
    <source>
        <dbReference type="ARBA" id="ARBA00022989"/>
    </source>
</evidence>
<evidence type="ECO:0000256" key="7">
    <source>
        <dbReference type="ARBA" id="ARBA00022801"/>
    </source>
</evidence>
<dbReference type="AlphaFoldDB" id="A0AAD7X653"/>
<keyword evidence="4" id="KW-0645">Protease</keyword>
<feature type="active site" evidence="11">
    <location>
        <position position="54"/>
    </location>
</feature>
<feature type="active site" evidence="11">
    <location>
        <position position="102"/>
    </location>
</feature>
<keyword evidence="8" id="KW-1133">Transmembrane helix</keyword>
<evidence type="ECO:0000256" key="2">
    <source>
        <dbReference type="ARBA" id="ARBA00007066"/>
    </source>
</evidence>
<dbReference type="Pfam" id="PF10502">
    <property type="entry name" value="Peptidase_S26"/>
    <property type="match status" value="1"/>
</dbReference>
<proteinExistence type="inferred from homology"/>
<evidence type="ECO:0000256" key="3">
    <source>
        <dbReference type="ARBA" id="ARBA00013650"/>
    </source>
</evidence>
<keyword evidence="6" id="KW-0999">Mitochondrion inner membrane</keyword>
<dbReference type="InterPro" id="IPR000223">
    <property type="entry name" value="Pept_S26A_signal_pept_1"/>
</dbReference>
<evidence type="ECO:0000256" key="5">
    <source>
        <dbReference type="ARBA" id="ARBA00022692"/>
    </source>
</evidence>
<dbReference type="InterPro" id="IPR019533">
    <property type="entry name" value="Peptidase_S26"/>
</dbReference>
<keyword evidence="9" id="KW-0496">Mitochondrion</keyword>
<evidence type="ECO:0000256" key="11">
    <source>
        <dbReference type="PIRSR" id="PIRSR600223-1"/>
    </source>
</evidence>
<dbReference type="GO" id="GO:0006465">
    <property type="term" value="P:signal peptide processing"/>
    <property type="evidence" value="ECO:0007669"/>
    <property type="project" value="InterPro"/>
</dbReference>
<evidence type="ECO:0000256" key="9">
    <source>
        <dbReference type="ARBA" id="ARBA00023128"/>
    </source>
</evidence>
<dbReference type="EMBL" id="JAPEVG010000583">
    <property type="protein sequence ID" value="KAJ8457238.1"/>
    <property type="molecule type" value="Genomic_DNA"/>
</dbReference>
<dbReference type="GO" id="GO:0042720">
    <property type="term" value="C:mitochondrial inner membrane peptidase complex"/>
    <property type="evidence" value="ECO:0007669"/>
    <property type="project" value="InterPro"/>
</dbReference>
<dbReference type="CDD" id="cd06530">
    <property type="entry name" value="S26_SPase_I"/>
    <property type="match status" value="1"/>
</dbReference>
<dbReference type="PRINTS" id="PR00727">
    <property type="entry name" value="LEADERPTASE"/>
</dbReference>
<evidence type="ECO:0000256" key="12">
    <source>
        <dbReference type="SAM" id="MobiDB-lite"/>
    </source>
</evidence>
<keyword evidence="5" id="KW-0812">Transmembrane</keyword>
<evidence type="ECO:0000256" key="1">
    <source>
        <dbReference type="ARBA" id="ARBA00004434"/>
    </source>
</evidence>
<name>A0AAD7X653_9APHY</name>
<dbReference type="PANTHER" id="PTHR46041">
    <property type="entry name" value="MITOCHONDRIAL INNER MEMBRANE PROTEASE SUBUNIT 2"/>
    <property type="match status" value="1"/>
</dbReference>
<organism evidence="14 15">
    <name type="scientific">Trametes cubensis</name>
    <dbReference type="NCBI Taxonomy" id="1111947"/>
    <lineage>
        <taxon>Eukaryota</taxon>
        <taxon>Fungi</taxon>
        <taxon>Dikarya</taxon>
        <taxon>Basidiomycota</taxon>
        <taxon>Agaricomycotina</taxon>
        <taxon>Agaricomycetes</taxon>
        <taxon>Polyporales</taxon>
        <taxon>Polyporaceae</taxon>
        <taxon>Trametes</taxon>
    </lineage>
</organism>
<comment type="similarity">
    <text evidence="2">Belongs to the peptidase S26 family. IMP2 subfamily.</text>
</comment>
<keyword evidence="7" id="KW-0378">Hydrolase</keyword>